<evidence type="ECO:0000256" key="6">
    <source>
        <dbReference type="ARBA" id="ARBA00012487"/>
    </source>
</evidence>
<keyword evidence="14" id="KW-0443">Lipid metabolism</keyword>
<keyword evidence="9" id="KW-0444">Lipid biosynthesis</keyword>
<dbReference type="GO" id="GO:0005886">
    <property type="term" value="C:plasma membrane"/>
    <property type="evidence" value="ECO:0007669"/>
    <property type="project" value="UniProtKB-SubCell"/>
</dbReference>
<dbReference type="GO" id="GO:0016024">
    <property type="term" value="P:CDP-diacylglycerol biosynthetic process"/>
    <property type="evidence" value="ECO:0007669"/>
    <property type="project" value="TreeGrafter"/>
</dbReference>
<evidence type="ECO:0000256" key="5">
    <source>
        <dbReference type="ARBA" id="ARBA00010185"/>
    </source>
</evidence>
<reference evidence="20" key="1">
    <citation type="submission" date="2019-03" db="EMBL/GenBank/DDBJ databases">
        <title>Lake Tanganyika Metagenome-Assembled Genomes (MAGs).</title>
        <authorList>
            <person name="Tran P."/>
        </authorList>
    </citation>
    <scope>NUCLEOTIDE SEQUENCE</scope>
    <source>
        <strain evidence="20">K_DeepCast_65m_m2_066</strain>
    </source>
</reference>
<evidence type="ECO:0000313" key="21">
    <source>
        <dbReference type="Proteomes" id="UP000712673"/>
    </source>
</evidence>
<dbReference type="EC" id="2.7.7.41" evidence="6 18"/>
<evidence type="ECO:0000256" key="11">
    <source>
        <dbReference type="ARBA" id="ARBA00022692"/>
    </source>
</evidence>
<evidence type="ECO:0000256" key="12">
    <source>
        <dbReference type="ARBA" id="ARBA00022695"/>
    </source>
</evidence>
<evidence type="ECO:0000256" key="3">
    <source>
        <dbReference type="ARBA" id="ARBA00005119"/>
    </source>
</evidence>
<comment type="similarity">
    <text evidence="5 18">Belongs to the CDS family.</text>
</comment>
<feature type="transmembrane region" description="Helical" evidence="19">
    <location>
        <begin position="134"/>
        <end position="155"/>
    </location>
</feature>
<dbReference type="AlphaFoldDB" id="A0A938B5N3"/>
<dbReference type="PANTHER" id="PTHR46382:SF1">
    <property type="entry name" value="PHOSPHATIDATE CYTIDYLYLTRANSFERASE"/>
    <property type="match status" value="1"/>
</dbReference>
<protein>
    <recommendedName>
        <fullName evidence="7 18">Phosphatidate cytidylyltransferase</fullName>
        <ecNumber evidence="6 18">2.7.7.41</ecNumber>
    </recommendedName>
</protein>
<dbReference type="Proteomes" id="UP000712673">
    <property type="component" value="Unassembled WGS sequence"/>
</dbReference>
<evidence type="ECO:0000256" key="18">
    <source>
        <dbReference type="RuleBase" id="RU003938"/>
    </source>
</evidence>
<evidence type="ECO:0000256" key="14">
    <source>
        <dbReference type="ARBA" id="ARBA00023098"/>
    </source>
</evidence>
<evidence type="ECO:0000256" key="17">
    <source>
        <dbReference type="ARBA" id="ARBA00023264"/>
    </source>
</evidence>
<dbReference type="GO" id="GO:0004605">
    <property type="term" value="F:phosphatidate cytidylyltransferase activity"/>
    <property type="evidence" value="ECO:0007669"/>
    <property type="project" value="UniProtKB-EC"/>
</dbReference>
<evidence type="ECO:0000256" key="8">
    <source>
        <dbReference type="ARBA" id="ARBA00022475"/>
    </source>
</evidence>
<name>A0A938B5N3_UNCTE</name>
<keyword evidence="15 19" id="KW-0472">Membrane</keyword>
<evidence type="ECO:0000256" key="15">
    <source>
        <dbReference type="ARBA" id="ARBA00023136"/>
    </source>
</evidence>
<accession>A0A938B5N3</accession>
<evidence type="ECO:0000256" key="4">
    <source>
        <dbReference type="ARBA" id="ARBA00005189"/>
    </source>
</evidence>
<sequence length="271" mass="29297">MEHIKRVASALLLLPPLVCVLLYTSPPWFLGLILALISLSFREYRQLLQQAHLTLWPYTTWCTALIMALMTYGGGLSWLSLALFASLLTLTVRAMWGPTPPTQSFPVLVHSLFGIVLIAWPISHLLLLRPLPAGPWYILFLCAVVWVGDSAAMYVGKSVGRHKMAPVLSPGKTWEGACGGLLGGVGTAIISAHFWLPHLSLWQCIVLGGGLSLTAQLSDLGESMLKRYVGVKDSGSLIPGHGGILDRIDSMLFAAPTLVYALHVLALVPAL</sequence>
<comment type="subcellular location">
    <subcellularLocation>
        <location evidence="2">Cell membrane</location>
        <topology evidence="2">Multi-pass membrane protein</topology>
    </subcellularLocation>
</comment>
<dbReference type="EMBL" id="VGLS01000707">
    <property type="protein sequence ID" value="MBM3225853.1"/>
    <property type="molecule type" value="Genomic_DNA"/>
</dbReference>
<dbReference type="Pfam" id="PF01148">
    <property type="entry name" value="CTP_transf_1"/>
    <property type="match status" value="1"/>
</dbReference>
<evidence type="ECO:0000256" key="1">
    <source>
        <dbReference type="ARBA" id="ARBA00001698"/>
    </source>
</evidence>
<keyword evidence="12 18" id="KW-0548">Nucleotidyltransferase</keyword>
<evidence type="ECO:0000256" key="13">
    <source>
        <dbReference type="ARBA" id="ARBA00022989"/>
    </source>
</evidence>
<keyword evidence="16" id="KW-0594">Phospholipid biosynthesis</keyword>
<keyword evidence="17" id="KW-1208">Phospholipid metabolism</keyword>
<comment type="catalytic activity">
    <reaction evidence="1 18">
        <text>a 1,2-diacyl-sn-glycero-3-phosphate + CTP + H(+) = a CDP-1,2-diacyl-sn-glycerol + diphosphate</text>
        <dbReference type="Rhea" id="RHEA:16229"/>
        <dbReference type="ChEBI" id="CHEBI:15378"/>
        <dbReference type="ChEBI" id="CHEBI:33019"/>
        <dbReference type="ChEBI" id="CHEBI:37563"/>
        <dbReference type="ChEBI" id="CHEBI:58332"/>
        <dbReference type="ChEBI" id="CHEBI:58608"/>
        <dbReference type="EC" id="2.7.7.41"/>
    </reaction>
</comment>
<evidence type="ECO:0000256" key="16">
    <source>
        <dbReference type="ARBA" id="ARBA00023209"/>
    </source>
</evidence>
<evidence type="ECO:0000256" key="9">
    <source>
        <dbReference type="ARBA" id="ARBA00022516"/>
    </source>
</evidence>
<comment type="caution">
    <text evidence="20">The sequence shown here is derived from an EMBL/GenBank/DDBJ whole genome shotgun (WGS) entry which is preliminary data.</text>
</comment>
<comment type="pathway">
    <text evidence="4">Lipid metabolism.</text>
</comment>
<evidence type="ECO:0000256" key="10">
    <source>
        <dbReference type="ARBA" id="ARBA00022679"/>
    </source>
</evidence>
<feature type="transmembrane region" description="Helical" evidence="19">
    <location>
        <begin position="108"/>
        <end position="128"/>
    </location>
</feature>
<dbReference type="PANTHER" id="PTHR46382">
    <property type="entry name" value="PHOSPHATIDATE CYTIDYLYLTRANSFERASE"/>
    <property type="match status" value="1"/>
</dbReference>
<keyword evidence="13 19" id="KW-1133">Transmembrane helix</keyword>
<gene>
    <name evidence="20" type="ORF">FJZ47_18935</name>
</gene>
<evidence type="ECO:0000256" key="19">
    <source>
        <dbReference type="SAM" id="Phobius"/>
    </source>
</evidence>
<evidence type="ECO:0000256" key="2">
    <source>
        <dbReference type="ARBA" id="ARBA00004651"/>
    </source>
</evidence>
<dbReference type="PROSITE" id="PS01315">
    <property type="entry name" value="CDS"/>
    <property type="match status" value="1"/>
</dbReference>
<dbReference type="InterPro" id="IPR000374">
    <property type="entry name" value="PC_trans"/>
</dbReference>
<comment type="pathway">
    <text evidence="3 18">Phospholipid metabolism; CDP-diacylglycerol biosynthesis; CDP-diacylglycerol from sn-glycerol 3-phosphate: step 3/3.</text>
</comment>
<evidence type="ECO:0000256" key="7">
    <source>
        <dbReference type="ARBA" id="ARBA00019373"/>
    </source>
</evidence>
<keyword evidence="8" id="KW-1003">Cell membrane</keyword>
<keyword evidence="11 18" id="KW-0812">Transmembrane</keyword>
<keyword evidence="10 18" id="KW-0808">Transferase</keyword>
<organism evidence="20 21">
    <name type="scientific">Tectimicrobiota bacterium</name>
    <dbReference type="NCBI Taxonomy" id="2528274"/>
    <lineage>
        <taxon>Bacteria</taxon>
        <taxon>Pseudomonadati</taxon>
        <taxon>Nitrospinota/Tectimicrobiota group</taxon>
        <taxon>Candidatus Tectimicrobiota</taxon>
    </lineage>
</organism>
<proteinExistence type="inferred from homology"/>
<evidence type="ECO:0000313" key="20">
    <source>
        <dbReference type="EMBL" id="MBM3225853.1"/>
    </source>
</evidence>